<keyword evidence="2 6" id="KW-0812">Transmembrane</keyword>
<dbReference type="PANTHER" id="PTHR43027:SF1">
    <property type="entry name" value="DOXORUBICIN RESISTANCE ABC TRANSPORTER PERMEASE PROTEIN DRRC-RELATED"/>
    <property type="match status" value="1"/>
</dbReference>
<keyword evidence="3 6" id="KW-1133">Transmembrane helix</keyword>
<evidence type="ECO:0000256" key="3">
    <source>
        <dbReference type="ARBA" id="ARBA00022989"/>
    </source>
</evidence>
<dbReference type="PIRSF" id="PIRSF006648">
    <property type="entry name" value="DrrB"/>
    <property type="match status" value="1"/>
</dbReference>
<evidence type="ECO:0000313" key="8">
    <source>
        <dbReference type="EMBL" id="GAA3734358.1"/>
    </source>
</evidence>
<keyword evidence="4 6" id="KW-0472">Membrane</keyword>
<comment type="similarity">
    <text evidence="6">Belongs to the ABC-2 integral membrane protein family.</text>
</comment>
<feature type="transmembrane region" description="Helical" evidence="6">
    <location>
        <begin position="54"/>
        <end position="79"/>
    </location>
</feature>
<keyword evidence="6" id="KW-1003">Cell membrane</keyword>
<evidence type="ECO:0000259" key="7">
    <source>
        <dbReference type="PROSITE" id="PS51012"/>
    </source>
</evidence>
<dbReference type="InterPro" id="IPR047817">
    <property type="entry name" value="ABC2_TM_bact-type"/>
</dbReference>
<dbReference type="InterPro" id="IPR000412">
    <property type="entry name" value="ABC_2_transport"/>
</dbReference>
<dbReference type="PROSITE" id="PS51012">
    <property type="entry name" value="ABC_TM2"/>
    <property type="match status" value="1"/>
</dbReference>
<dbReference type="Proteomes" id="UP001500908">
    <property type="component" value="Unassembled WGS sequence"/>
</dbReference>
<reference evidence="9" key="1">
    <citation type="journal article" date="2019" name="Int. J. Syst. Evol. Microbiol.">
        <title>The Global Catalogue of Microorganisms (GCM) 10K type strain sequencing project: providing services to taxonomists for standard genome sequencing and annotation.</title>
        <authorList>
            <consortium name="The Broad Institute Genomics Platform"/>
            <consortium name="The Broad Institute Genome Sequencing Center for Infectious Disease"/>
            <person name="Wu L."/>
            <person name="Ma J."/>
        </authorList>
    </citation>
    <scope>NUCLEOTIDE SEQUENCE [LARGE SCALE GENOMIC DNA]</scope>
    <source>
        <strain evidence="9">JCM 17137</strain>
    </source>
</reference>
<dbReference type="Pfam" id="PF01061">
    <property type="entry name" value="ABC2_membrane"/>
    <property type="match status" value="1"/>
</dbReference>
<keyword evidence="9" id="KW-1185">Reference proteome</keyword>
<accession>A0ABP7FFC5</accession>
<evidence type="ECO:0000256" key="4">
    <source>
        <dbReference type="ARBA" id="ARBA00023136"/>
    </source>
</evidence>
<evidence type="ECO:0000313" key="9">
    <source>
        <dbReference type="Proteomes" id="UP001500908"/>
    </source>
</evidence>
<feature type="domain" description="ABC transmembrane type-2" evidence="7">
    <location>
        <begin position="22"/>
        <end position="250"/>
    </location>
</feature>
<dbReference type="RefSeq" id="WP_344968427.1">
    <property type="nucleotide sequence ID" value="NZ_BAABDD010000004.1"/>
</dbReference>
<feature type="transmembrane region" description="Helical" evidence="6">
    <location>
        <begin position="134"/>
        <end position="158"/>
    </location>
</feature>
<comment type="caution">
    <text evidence="6">Lacks conserved residue(s) required for the propagation of feature annotation.</text>
</comment>
<evidence type="ECO:0000256" key="1">
    <source>
        <dbReference type="ARBA" id="ARBA00004141"/>
    </source>
</evidence>
<feature type="transmembrane region" description="Helical" evidence="6">
    <location>
        <begin position="221"/>
        <end position="244"/>
    </location>
</feature>
<evidence type="ECO:0000256" key="5">
    <source>
        <dbReference type="ARBA" id="ARBA00023251"/>
    </source>
</evidence>
<name>A0ABP7FFC5_9ACTN</name>
<comment type="subcellular location">
    <subcellularLocation>
        <location evidence="6">Cell membrane</location>
        <topology evidence="6">Multi-pass membrane protein</topology>
    </subcellularLocation>
    <subcellularLocation>
        <location evidence="1">Membrane</location>
        <topology evidence="1">Multi-pass membrane protein</topology>
    </subcellularLocation>
</comment>
<dbReference type="PANTHER" id="PTHR43027">
    <property type="entry name" value="DOXORUBICIN RESISTANCE ABC TRANSPORTER PERMEASE PROTEIN DRRC-RELATED"/>
    <property type="match status" value="1"/>
</dbReference>
<feature type="transmembrane region" description="Helical" evidence="6">
    <location>
        <begin position="109"/>
        <end position="128"/>
    </location>
</feature>
<dbReference type="InterPro" id="IPR052902">
    <property type="entry name" value="ABC-2_transporter"/>
</dbReference>
<proteinExistence type="inferred from homology"/>
<dbReference type="EMBL" id="BAABDD010000004">
    <property type="protein sequence ID" value="GAA3734358.1"/>
    <property type="molecule type" value="Genomic_DNA"/>
</dbReference>
<sequence>MVLVQSMLLAGRSLRFFTRNPQHVIAAFAFPLVLMFTQLAVLGELVAEVSGQPYVARIAPLVVLSTAAFGSAITAAAVYRDLHSGLLTRVRAMPVSPASLFGGRLFGDLLRILAVASLTTAVAFIPGFRFSAGLLAAVGFFGVVVLFGTLSTAVGILVGTFGRSEESVQAALSAPATLLFILSSGFVPLETFPGFLQPLVWANPLSSATQALIGLSHGGPVAVPLLVTLAWTAGVGILSVVLVARRYRELSRP</sequence>
<feature type="transmembrane region" description="Helical" evidence="6">
    <location>
        <begin position="21"/>
        <end position="42"/>
    </location>
</feature>
<keyword evidence="6" id="KW-0813">Transport</keyword>
<keyword evidence="5" id="KW-0046">Antibiotic resistance</keyword>
<organism evidence="8 9">
    <name type="scientific">Salinactinospora qingdaonensis</name>
    <dbReference type="NCBI Taxonomy" id="702744"/>
    <lineage>
        <taxon>Bacteria</taxon>
        <taxon>Bacillati</taxon>
        <taxon>Actinomycetota</taxon>
        <taxon>Actinomycetes</taxon>
        <taxon>Streptosporangiales</taxon>
        <taxon>Nocardiopsidaceae</taxon>
        <taxon>Salinactinospora</taxon>
    </lineage>
</organism>
<comment type="caution">
    <text evidence="8">The sequence shown here is derived from an EMBL/GenBank/DDBJ whole genome shotgun (WGS) entry which is preliminary data.</text>
</comment>
<evidence type="ECO:0000256" key="2">
    <source>
        <dbReference type="ARBA" id="ARBA00022692"/>
    </source>
</evidence>
<gene>
    <name evidence="8" type="ORF">GCM10022402_13340</name>
</gene>
<dbReference type="InterPro" id="IPR013525">
    <property type="entry name" value="ABC2_TM"/>
</dbReference>
<protein>
    <recommendedName>
        <fullName evidence="6">Transport permease protein</fullName>
    </recommendedName>
</protein>
<evidence type="ECO:0000256" key="6">
    <source>
        <dbReference type="RuleBase" id="RU361157"/>
    </source>
</evidence>